<dbReference type="Proteomes" id="UP000006532">
    <property type="component" value="Segment"/>
</dbReference>
<organism evidence="2 3">
    <name type="scientific">Prochlorococcus phage P-SSM7</name>
    <dbReference type="NCBI Taxonomy" id="445688"/>
    <lineage>
        <taxon>Viruses</taxon>
        <taxon>Duplodnaviria</taxon>
        <taxon>Heunggongvirae</taxon>
        <taxon>Uroviricota</taxon>
        <taxon>Caudoviricetes</taxon>
        <taxon>Pantevenvirales</taxon>
        <taxon>Kyanoviridae</taxon>
        <taxon>Palaemonvirus</taxon>
        <taxon>Palaemonvirus pssm7</taxon>
    </lineage>
</organism>
<dbReference type="GeneID" id="10329386"/>
<name>E3SNY6_9CAUD</name>
<evidence type="ECO:0008006" key="4">
    <source>
        <dbReference type="Google" id="ProtNLM"/>
    </source>
</evidence>
<accession>E3SNY6</accession>
<feature type="region of interest" description="Disordered" evidence="1">
    <location>
        <begin position="60"/>
        <end position="79"/>
    </location>
</feature>
<dbReference type="InterPro" id="IPR021375">
    <property type="entry name" value="DUF2997"/>
</dbReference>
<dbReference type="Pfam" id="PF11211">
    <property type="entry name" value="DUF2997"/>
    <property type="match status" value="1"/>
</dbReference>
<evidence type="ECO:0000313" key="2">
    <source>
        <dbReference type="EMBL" id="ADO98885.1"/>
    </source>
</evidence>
<reference evidence="2 3" key="1">
    <citation type="journal article" date="2010" name="Environ. Microbiol.">
        <title>Genomic analysis of oceanic cyanobacterial myoviruses compared with T4-like myoviruses from diverse hosts and environments.</title>
        <authorList>
            <person name="Sullivan M.B."/>
            <person name="Huang K.H."/>
            <person name="Ignacio-Espinoza J.C."/>
            <person name="Berlin A.M."/>
            <person name="Kelly L."/>
            <person name="Weigele P.R."/>
            <person name="DeFrancesco A.S."/>
            <person name="Kern S.E."/>
            <person name="Thompson L.R."/>
            <person name="Young S."/>
            <person name="Yandava C."/>
            <person name="Fu R."/>
            <person name="Krastins B."/>
            <person name="Chase M."/>
            <person name="Sarracino D."/>
            <person name="Osburne M.S."/>
            <person name="Henn M.R."/>
            <person name="Chisholm S.W."/>
        </authorList>
    </citation>
    <scope>NUCLEOTIDE SEQUENCE [LARGE SCALE GENOMIC DNA]</scope>
    <source>
        <strain evidence="2">NATL1A-15</strain>
    </source>
</reference>
<proteinExistence type="predicted"/>
<dbReference type="KEGG" id="vg:10329386"/>
<gene>
    <name evidence="2" type="ORF">PSSM7_222</name>
</gene>
<dbReference type="EMBL" id="GU071103">
    <property type="protein sequence ID" value="ADO98885.1"/>
    <property type="molecule type" value="Genomic_DNA"/>
</dbReference>
<keyword evidence="3" id="KW-1185">Reference proteome</keyword>
<evidence type="ECO:0000256" key="1">
    <source>
        <dbReference type="SAM" id="MobiDB-lite"/>
    </source>
</evidence>
<evidence type="ECO:0000313" key="3">
    <source>
        <dbReference type="Proteomes" id="UP000006532"/>
    </source>
</evidence>
<sequence>MIQYAMPKQSIKFTIAQDGTVTEEVQGAESKQCLDITLPFEEALGTVSSREHKPEYYVTLQQNQNQDHKQTSIDSSINA</sequence>
<dbReference type="RefSeq" id="YP_004325049.1">
    <property type="nucleotide sequence ID" value="NC_015290.1"/>
</dbReference>
<protein>
    <recommendedName>
        <fullName evidence="4">DUF2997 domain-containing protein</fullName>
    </recommendedName>
</protein>